<feature type="transmembrane region" description="Helical" evidence="6">
    <location>
        <begin position="196"/>
        <end position="219"/>
    </location>
</feature>
<feature type="transmembrane region" description="Helical" evidence="6">
    <location>
        <begin position="140"/>
        <end position="160"/>
    </location>
</feature>
<organism evidence="7 8">
    <name type="scientific">Oleiharenicola lentus</name>
    <dbReference type="NCBI Taxonomy" id="2508720"/>
    <lineage>
        <taxon>Bacteria</taxon>
        <taxon>Pseudomonadati</taxon>
        <taxon>Verrucomicrobiota</taxon>
        <taxon>Opitutia</taxon>
        <taxon>Opitutales</taxon>
        <taxon>Opitutaceae</taxon>
        <taxon>Oleiharenicola</taxon>
    </lineage>
</organism>
<evidence type="ECO:0000256" key="3">
    <source>
        <dbReference type="ARBA" id="ARBA00022692"/>
    </source>
</evidence>
<feature type="transmembrane region" description="Helical" evidence="6">
    <location>
        <begin position="266"/>
        <end position="287"/>
    </location>
</feature>
<proteinExistence type="predicted"/>
<comment type="caution">
    <text evidence="7">The sequence shown here is derived from an EMBL/GenBank/DDBJ whole genome shotgun (WGS) entry which is preliminary data.</text>
</comment>
<feature type="transmembrane region" description="Helical" evidence="6">
    <location>
        <begin position="52"/>
        <end position="73"/>
    </location>
</feature>
<evidence type="ECO:0000313" key="7">
    <source>
        <dbReference type="EMBL" id="RXK54821.1"/>
    </source>
</evidence>
<name>A0A4Q1C7N8_9BACT</name>
<dbReference type="EMBL" id="SDHX01000001">
    <property type="protein sequence ID" value="RXK54821.1"/>
    <property type="molecule type" value="Genomic_DNA"/>
</dbReference>
<feature type="transmembrane region" description="Helical" evidence="6">
    <location>
        <begin position="231"/>
        <end position="254"/>
    </location>
</feature>
<evidence type="ECO:0000256" key="5">
    <source>
        <dbReference type="ARBA" id="ARBA00023136"/>
    </source>
</evidence>
<evidence type="ECO:0000256" key="1">
    <source>
        <dbReference type="ARBA" id="ARBA00004651"/>
    </source>
</evidence>
<keyword evidence="3 6" id="KW-0812">Transmembrane</keyword>
<dbReference type="PANTHER" id="PTHR42920:SF5">
    <property type="entry name" value="EAMA DOMAIN-CONTAINING PROTEIN"/>
    <property type="match status" value="1"/>
</dbReference>
<feature type="transmembrane region" description="Helical" evidence="6">
    <location>
        <begin position="115"/>
        <end position="133"/>
    </location>
</feature>
<dbReference type="InterPro" id="IPR051258">
    <property type="entry name" value="Diverse_Substrate_Transporter"/>
</dbReference>
<dbReference type="PANTHER" id="PTHR42920">
    <property type="entry name" value="OS03G0707200 PROTEIN-RELATED"/>
    <property type="match status" value="1"/>
</dbReference>
<protein>
    <submittedName>
        <fullName evidence="7">DMT family transporter</fullName>
    </submittedName>
</protein>
<evidence type="ECO:0000256" key="2">
    <source>
        <dbReference type="ARBA" id="ARBA00022475"/>
    </source>
</evidence>
<dbReference type="Proteomes" id="UP000290218">
    <property type="component" value="Unassembled WGS sequence"/>
</dbReference>
<keyword evidence="2" id="KW-1003">Cell membrane</keyword>
<dbReference type="SUPFAM" id="SSF103481">
    <property type="entry name" value="Multidrug resistance efflux transporter EmrE"/>
    <property type="match status" value="1"/>
</dbReference>
<reference evidence="7 8" key="1">
    <citation type="submission" date="2019-01" db="EMBL/GenBank/DDBJ databases">
        <title>Lacunisphaera sp. strain TWA-58.</title>
        <authorList>
            <person name="Chen W.-M."/>
        </authorList>
    </citation>
    <scope>NUCLEOTIDE SEQUENCE [LARGE SCALE GENOMIC DNA]</scope>
    <source>
        <strain evidence="7 8">TWA-58</strain>
    </source>
</reference>
<feature type="transmembrane region" description="Helical" evidence="6">
    <location>
        <begin position="299"/>
        <end position="318"/>
    </location>
</feature>
<comment type="subcellular location">
    <subcellularLocation>
        <location evidence="1">Cell membrane</location>
        <topology evidence="1">Multi-pass membrane protein</topology>
    </subcellularLocation>
</comment>
<dbReference type="InterPro" id="IPR037185">
    <property type="entry name" value="EmrE-like"/>
</dbReference>
<evidence type="ECO:0000256" key="4">
    <source>
        <dbReference type="ARBA" id="ARBA00022989"/>
    </source>
</evidence>
<gene>
    <name evidence="7" type="ORF">ESB00_02675</name>
</gene>
<sequence>MAKLMMNSSGPLHRRAILGLLIANLLWGLSFPLIKAMGQEQLQLVPASSSWFITTLTVASRFVLATAVMLLLARAQLAELKAGELRQGVWLGLTLGAGLLLQVDGLQFTSASTSAFLTQFYAIMIPAVVALRARRSPPPVVWACAALVLAGVAILGRFDWRALHLGRGEMETLLSSVFFMVQIFVLEDARYAGNRALAVTAVMFTTVAVVFGGLALVTAPTPADCLRPWTSGSWLAFLGLLTLFCTLGSFTLMVRWQPHITATEAGLIYCIEPVFASVMALFLPALFSRWAGFDYANESLTWQLLAGGGLITLANVLLQLKPPARRTA</sequence>
<dbReference type="GO" id="GO:0005886">
    <property type="term" value="C:plasma membrane"/>
    <property type="evidence" value="ECO:0007669"/>
    <property type="project" value="UniProtKB-SubCell"/>
</dbReference>
<feature type="transmembrane region" description="Helical" evidence="6">
    <location>
        <begin position="85"/>
        <end position="103"/>
    </location>
</feature>
<accession>A0A4Q1C7N8</accession>
<evidence type="ECO:0000313" key="8">
    <source>
        <dbReference type="Proteomes" id="UP000290218"/>
    </source>
</evidence>
<feature type="transmembrane region" description="Helical" evidence="6">
    <location>
        <begin position="172"/>
        <end position="189"/>
    </location>
</feature>
<keyword evidence="4 6" id="KW-1133">Transmembrane helix</keyword>
<keyword evidence="5 6" id="KW-0472">Membrane</keyword>
<dbReference type="AlphaFoldDB" id="A0A4Q1C7N8"/>
<evidence type="ECO:0000256" key="6">
    <source>
        <dbReference type="SAM" id="Phobius"/>
    </source>
</evidence>
<keyword evidence="8" id="KW-1185">Reference proteome</keyword>